<comment type="subcellular location">
    <subcellularLocation>
        <location evidence="1 9">Nucleus</location>
    </subcellularLocation>
</comment>
<evidence type="ECO:0000256" key="4">
    <source>
        <dbReference type="ARBA" id="ARBA00022771"/>
    </source>
</evidence>
<evidence type="ECO:0000256" key="6">
    <source>
        <dbReference type="ARBA" id="ARBA00023242"/>
    </source>
</evidence>
<dbReference type="Pfam" id="PF08711">
    <property type="entry name" value="Med26"/>
    <property type="match status" value="1"/>
</dbReference>
<dbReference type="InterPro" id="IPR035441">
    <property type="entry name" value="TFIIS/LEDGF_dom_sf"/>
</dbReference>
<dbReference type="PROSITE" id="PS51319">
    <property type="entry name" value="TFIIS_N"/>
    <property type="match status" value="1"/>
</dbReference>
<dbReference type="GO" id="GO:0003676">
    <property type="term" value="F:nucleic acid binding"/>
    <property type="evidence" value="ECO:0007669"/>
    <property type="project" value="InterPro"/>
</dbReference>
<dbReference type="InterPro" id="IPR003617">
    <property type="entry name" value="TFIIS/CRSP70_N_sub"/>
</dbReference>
<dbReference type="Gene3D" id="2.20.25.10">
    <property type="match status" value="2"/>
</dbReference>
<evidence type="ECO:0000256" key="9">
    <source>
        <dbReference type="PROSITE-ProRule" id="PRU00649"/>
    </source>
</evidence>
<reference evidence="13" key="2">
    <citation type="submission" date="2015-02" db="UniProtKB">
        <authorList>
            <consortium name="EnsemblMetazoa"/>
        </authorList>
    </citation>
    <scope>IDENTIFICATION</scope>
</reference>
<comment type="function">
    <text evidence="7">Necessary for efficient RNA polymerase II transcription elongation past template-encoded arresting sites. The arresting sites in DNA have the property of trapping a certain fraction of elongating RNA polymerases that pass through, resulting in locked ternary complexes. Cleavage of the nascent transcript by S-II allows the resumption of elongation from the new 3'-terminus.</text>
</comment>
<dbReference type="InterPro" id="IPR003618">
    <property type="entry name" value="TFIIS_cen_dom"/>
</dbReference>
<dbReference type="GO" id="GO:0005634">
    <property type="term" value="C:nucleus"/>
    <property type="evidence" value="ECO:0007669"/>
    <property type="project" value="UniProtKB-SubCell"/>
</dbReference>
<evidence type="ECO:0000256" key="1">
    <source>
        <dbReference type="ARBA" id="ARBA00004123"/>
    </source>
</evidence>
<dbReference type="STRING" id="126957.T1IM33"/>
<feature type="domain" description="TFIIS central" evidence="12">
    <location>
        <begin position="289"/>
        <end position="356"/>
    </location>
</feature>
<proteinExistence type="inferred from homology"/>
<dbReference type="PANTHER" id="PTHR11477:SF0">
    <property type="entry name" value="IP08861P-RELATED"/>
    <property type="match status" value="1"/>
</dbReference>
<dbReference type="InterPro" id="IPR017923">
    <property type="entry name" value="TFIIS_N"/>
</dbReference>
<dbReference type="Pfam" id="PF01096">
    <property type="entry name" value="Zn_ribbon_TFIIS"/>
    <property type="match status" value="2"/>
</dbReference>
<dbReference type="EnsemblMetazoa" id="SMAR002027-RA">
    <property type="protein sequence ID" value="SMAR002027-PA"/>
    <property type="gene ID" value="SMAR002027"/>
</dbReference>
<protein>
    <recommendedName>
        <fullName evidence="15">Transcription elongation factor S-II</fullName>
    </recommendedName>
</protein>
<dbReference type="SUPFAM" id="SSF57783">
    <property type="entry name" value="Zinc beta-ribbon"/>
    <property type="match status" value="2"/>
</dbReference>
<feature type="domain" description="TFIIS-type" evidence="10">
    <location>
        <begin position="361"/>
        <end position="405"/>
    </location>
</feature>
<dbReference type="PhylomeDB" id="T1IM33"/>
<accession>T1IM33</accession>
<dbReference type="PROSITE" id="PS51321">
    <property type="entry name" value="TFIIS_CENTRAL"/>
    <property type="match status" value="2"/>
</dbReference>
<dbReference type="InterPro" id="IPR001222">
    <property type="entry name" value="Znf_TFIIS"/>
</dbReference>
<dbReference type="InterPro" id="IPR036575">
    <property type="entry name" value="TFIIS_cen_dom_sf"/>
</dbReference>
<keyword evidence="5" id="KW-0862">Zinc</keyword>
<dbReference type="SUPFAM" id="SSF47676">
    <property type="entry name" value="Conserved domain common to transcription factors TFIIS, elongin A, CRSP70"/>
    <property type="match status" value="1"/>
</dbReference>
<name>T1IM33_STRMM</name>
<evidence type="ECO:0000313" key="13">
    <source>
        <dbReference type="EnsemblMetazoa" id="SMAR002027-PA"/>
    </source>
</evidence>
<dbReference type="SMART" id="SM00510">
    <property type="entry name" value="TFS2M"/>
    <property type="match status" value="2"/>
</dbReference>
<reference evidence="14" key="1">
    <citation type="submission" date="2011-05" db="EMBL/GenBank/DDBJ databases">
        <authorList>
            <person name="Richards S.R."/>
            <person name="Qu J."/>
            <person name="Jiang H."/>
            <person name="Jhangiani S.N."/>
            <person name="Agravi P."/>
            <person name="Goodspeed R."/>
            <person name="Gross S."/>
            <person name="Mandapat C."/>
            <person name="Jackson L."/>
            <person name="Mathew T."/>
            <person name="Pu L."/>
            <person name="Thornton R."/>
            <person name="Saada N."/>
            <person name="Wilczek-Boney K.B."/>
            <person name="Lee S."/>
            <person name="Kovar C."/>
            <person name="Wu Y."/>
            <person name="Scherer S.E."/>
            <person name="Worley K.C."/>
            <person name="Muzny D.M."/>
            <person name="Gibbs R."/>
        </authorList>
    </citation>
    <scope>NUCLEOTIDE SEQUENCE</scope>
    <source>
        <strain evidence="14">Brora</strain>
    </source>
</reference>
<keyword evidence="4 8" id="KW-0863">Zinc-finger</keyword>
<dbReference type="Pfam" id="PF07500">
    <property type="entry name" value="TFIIS_M"/>
    <property type="match status" value="2"/>
</dbReference>
<dbReference type="Gene3D" id="1.10.472.30">
    <property type="entry name" value="Transcription elongation factor S-II, central domain"/>
    <property type="match status" value="1"/>
</dbReference>
<dbReference type="EMBL" id="JH430957">
    <property type="status" value="NOT_ANNOTATED_CDS"/>
    <property type="molecule type" value="Genomic_DNA"/>
</dbReference>
<dbReference type="PANTHER" id="PTHR11477">
    <property type="entry name" value="TRANSCRIPTION FACTOR S-II ZINC FINGER DOMAIN-CONTAINING PROTEIN"/>
    <property type="match status" value="1"/>
</dbReference>
<dbReference type="InterPro" id="IPR035100">
    <property type="entry name" value="TF_IIS-typ"/>
</dbReference>
<evidence type="ECO:0000256" key="7">
    <source>
        <dbReference type="ARBA" id="ARBA00025408"/>
    </source>
</evidence>
<feature type="domain" description="TFIIS central" evidence="12">
    <location>
        <begin position="133"/>
        <end position="248"/>
    </location>
</feature>
<evidence type="ECO:0000259" key="10">
    <source>
        <dbReference type="PROSITE" id="PS51133"/>
    </source>
</evidence>
<comment type="similarity">
    <text evidence="2">Belongs to the TFS-II family.</text>
</comment>
<dbReference type="GO" id="GO:0008270">
    <property type="term" value="F:zinc ion binding"/>
    <property type="evidence" value="ECO:0007669"/>
    <property type="project" value="UniProtKB-KW"/>
</dbReference>
<evidence type="ECO:0000259" key="12">
    <source>
        <dbReference type="PROSITE" id="PS51321"/>
    </source>
</evidence>
<organism evidence="13 14">
    <name type="scientific">Strigamia maritima</name>
    <name type="common">European centipede</name>
    <name type="synonym">Geophilus maritimus</name>
    <dbReference type="NCBI Taxonomy" id="126957"/>
    <lineage>
        <taxon>Eukaryota</taxon>
        <taxon>Metazoa</taxon>
        <taxon>Ecdysozoa</taxon>
        <taxon>Arthropoda</taxon>
        <taxon>Myriapoda</taxon>
        <taxon>Chilopoda</taxon>
        <taxon>Pleurostigmophora</taxon>
        <taxon>Geophilomorpha</taxon>
        <taxon>Linotaeniidae</taxon>
        <taxon>Strigamia</taxon>
    </lineage>
</organism>
<evidence type="ECO:0000313" key="14">
    <source>
        <dbReference type="Proteomes" id="UP000014500"/>
    </source>
</evidence>
<dbReference type="AlphaFoldDB" id="T1IM33"/>
<keyword evidence="14" id="KW-1185">Reference proteome</keyword>
<dbReference type="OMA" id="CNETKAT"/>
<dbReference type="PROSITE" id="PS51133">
    <property type="entry name" value="ZF_TFIIS_2"/>
    <property type="match status" value="2"/>
</dbReference>
<evidence type="ECO:0000259" key="11">
    <source>
        <dbReference type="PROSITE" id="PS51319"/>
    </source>
</evidence>
<dbReference type="PIRSF" id="PIRSF006704">
    <property type="entry name" value="TF_IIS"/>
    <property type="match status" value="1"/>
</dbReference>
<dbReference type="GO" id="GO:0006351">
    <property type="term" value="P:DNA-templated transcription"/>
    <property type="evidence" value="ECO:0007669"/>
    <property type="project" value="InterPro"/>
</dbReference>
<dbReference type="eggNOG" id="KOG1105">
    <property type="taxonomic scope" value="Eukaryota"/>
</dbReference>
<keyword evidence="3" id="KW-0479">Metal-binding</keyword>
<feature type="domain" description="TFIIS N-terminal" evidence="11">
    <location>
        <begin position="4"/>
        <end position="83"/>
    </location>
</feature>
<dbReference type="SMART" id="SM00440">
    <property type="entry name" value="ZnF_C2C2"/>
    <property type="match status" value="2"/>
</dbReference>
<keyword evidence="6 9" id="KW-0539">Nucleus</keyword>
<evidence type="ECO:0000256" key="3">
    <source>
        <dbReference type="ARBA" id="ARBA00022723"/>
    </source>
</evidence>
<feature type="domain" description="TFIIS-type" evidence="10">
    <location>
        <begin position="251"/>
        <end position="292"/>
    </location>
</feature>
<dbReference type="SMART" id="SM00509">
    <property type="entry name" value="TFS2N"/>
    <property type="match status" value="1"/>
</dbReference>
<evidence type="ECO:0000256" key="5">
    <source>
        <dbReference type="ARBA" id="ARBA00022833"/>
    </source>
</evidence>
<dbReference type="Gene3D" id="1.20.930.10">
    <property type="entry name" value="Conserved domain common to transcription factors TFIIS, elongin A, CRSP70"/>
    <property type="match status" value="1"/>
</dbReference>
<dbReference type="FunFam" id="1.20.930.10:FF:000002">
    <property type="entry name" value="Transcription elongation factor A (SII), 1"/>
    <property type="match status" value="1"/>
</dbReference>
<dbReference type="HOGENOM" id="CLU_651038_0_0_1"/>
<dbReference type="CDD" id="cd00183">
    <property type="entry name" value="TFIIS_I"/>
    <property type="match status" value="1"/>
</dbReference>
<evidence type="ECO:0000256" key="2">
    <source>
        <dbReference type="ARBA" id="ARBA00009647"/>
    </source>
</evidence>
<evidence type="ECO:0008006" key="15">
    <source>
        <dbReference type="Google" id="ProtNLM"/>
    </source>
</evidence>
<sequence length="422" mass="46716">MSAVEVSKIAKTLDKMVKSDGSGQDQALDLLKTLKDLSITYDVLQKTRIGKSVNALRKSSKDDEVINLAKKLIKSWKKCLPGDSLSSSSTKKPISKTVSLPAAKKVIPVKVSNLQPVVSISAASHDHHTANAVRTKCREMLSVALKWTAMPDGSADPDELAVLIEDCVFKEFKNTDAKYKNCIRSRVSNLKDPKNPGLRENVLLGRISVEKIAVMTTLEMASAEMKKLRERMIKKANNIRKVPIPQAASYGLIKCKKCKSGNCSYTQAQTRSADEPMTTFAFYGCEVQNRIRSRVSNLKDSKNPCLRENVLLGQISPEQIAVMTTLEMASADLKLLRKEISKESIKRHRLPEPVKPSSSHDLVKCKKCKGNNCSYTQAQVGMRLGCTSESMTTFAHCHDCGIRWTSDTESELILSYHIGLIL</sequence>
<evidence type="ECO:0000256" key="8">
    <source>
        <dbReference type="PROSITE-ProRule" id="PRU00472"/>
    </source>
</evidence>
<dbReference type="SUPFAM" id="SSF46942">
    <property type="entry name" value="Elongation factor TFIIS domain 2"/>
    <property type="match status" value="2"/>
</dbReference>
<dbReference type="Proteomes" id="UP000014500">
    <property type="component" value="Unassembled WGS sequence"/>
</dbReference>